<dbReference type="InterPro" id="IPR011009">
    <property type="entry name" value="Kinase-like_dom_sf"/>
</dbReference>
<protein>
    <submittedName>
        <fullName evidence="5">Serine/threonine protein kinase</fullName>
    </submittedName>
</protein>
<evidence type="ECO:0000256" key="2">
    <source>
        <dbReference type="ARBA" id="ARBA00022840"/>
    </source>
</evidence>
<keyword evidence="5" id="KW-0723">Serine/threonine-protein kinase</keyword>
<evidence type="ECO:0000313" key="6">
    <source>
        <dbReference type="Proteomes" id="UP000539052"/>
    </source>
</evidence>
<keyword evidence="5" id="KW-0808">Transferase</keyword>
<evidence type="ECO:0000256" key="3">
    <source>
        <dbReference type="SAM" id="Coils"/>
    </source>
</evidence>
<dbReference type="PROSITE" id="PS50011">
    <property type="entry name" value="PROTEIN_KINASE_DOM"/>
    <property type="match status" value="1"/>
</dbReference>
<dbReference type="GO" id="GO:0004674">
    <property type="term" value="F:protein serine/threonine kinase activity"/>
    <property type="evidence" value="ECO:0007669"/>
    <property type="project" value="UniProtKB-KW"/>
</dbReference>
<dbReference type="PANTHER" id="PTHR24346">
    <property type="entry name" value="MAP/MICROTUBULE AFFINITY-REGULATING KINASE"/>
    <property type="match status" value="1"/>
</dbReference>
<name>A0ABX1VV26_9FIRM</name>
<dbReference type="Proteomes" id="UP000539052">
    <property type="component" value="Unassembled WGS sequence"/>
</dbReference>
<gene>
    <name evidence="5" type="ORF">G9470_12860</name>
</gene>
<dbReference type="Pfam" id="PF00069">
    <property type="entry name" value="Pkinase"/>
    <property type="match status" value="1"/>
</dbReference>
<sequence length="483" mass="54248">MILVSTVLFGKYQLCGILGTGREGTVFLAVHLGLEEYRAVKRVSKSFLNYEQFRREALILKELRHPGIPIVYDVEEDESYSYLIEEYLEGDSLYDLVKKQGHLSRELTIFYGIQLASIINYLHLAGTTPILHLDLQPKNLLLCHDTIKLIDFGLAASLKEANKPGERYGTVGCAAPEQYEAEAVLDERTDIYAIGTILCYLCTGEFPRLPFIPASSMDPGLAAVIGQCICKEKENRYSTAQELMEQLRQLKETETDAKKRLQSSSLTIALSGSKSGAGTTHIGIGLSVYLKNQGIPNLLEEKQDSFMGAGLFKFTKAKRDSYGLLHYRNLIIKPYYGAGVKLKAPPFRVHLMDWGENLSQALSMEPDAVILVCDASIWNRIHAFESVKEVMRSGIPYAVIYNHWGIDKKIYIPKGAQAVFFRAPFFSDPFTVSNELETFYQAVTNEILTETKGGGKWDFPVMRWGRKAMKKLRIKERGLPGKG</sequence>
<reference evidence="5 6" key="1">
    <citation type="submission" date="2020-03" db="EMBL/GenBank/DDBJ databases">
        <title>Genome Sequence of industrial isolate, B5A.</title>
        <authorList>
            <person name="Sharma S."/>
            <person name="Patil P.B."/>
            <person name="Korpole S."/>
        </authorList>
    </citation>
    <scope>NUCLEOTIDE SEQUENCE [LARGE SCALE GENOMIC DNA]</scope>
    <source>
        <strain evidence="5 6">PI-S10-B5A</strain>
    </source>
</reference>
<keyword evidence="1" id="KW-0547">Nucleotide-binding</keyword>
<keyword evidence="5" id="KW-0418">Kinase</keyword>
<keyword evidence="3" id="KW-0175">Coiled coil</keyword>
<evidence type="ECO:0000256" key="1">
    <source>
        <dbReference type="ARBA" id="ARBA00022741"/>
    </source>
</evidence>
<organism evidence="5 6">
    <name type="scientific">Lacrimispora defluvii</name>
    <dbReference type="NCBI Taxonomy" id="2719233"/>
    <lineage>
        <taxon>Bacteria</taxon>
        <taxon>Bacillati</taxon>
        <taxon>Bacillota</taxon>
        <taxon>Clostridia</taxon>
        <taxon>Lachnospirales</taxon>
        <taxon>Lachnospiraceae</taxon>
        <taxon>Lacrimispora</taxon>
    </lineage>
</organism>
<comment type="caution">
    <text evidence="5">The sequence shown here is derived from an EMBL/GenBank/DDBJ whole genome shotgun (WGS) entry which is preliminary data.</text>
</comment>
<dbReference type="EMBL" id="JAAOXG010000023">
    <property type="protein sequence ID" value="NNJ30677.1"/>
    <property type="molecule type" value="Genomic_DNA"/>
</dbReference>
<keyword evidence="2" id="KW-0067">ATP-binding</keyword>
<dbReference type="PANTHER" id="PTHR24346:SF30">
    <property type="entry name" value="MATERNAL EMBRYONIC LEUCINE ZIPPER KINASE"/>
    <property type="match status" value="1"/>
</dbReference>
<feature type="coiled-coil region" evidence="3">
    <location>
        <begin position="230"/>
        <end position="264"/>
    </location>
</feature>
<dbReference type="InterPro" id="IPR000719">
    <property type="entry name" value="Prot_kinase_dom"/>
</dbReference>
<proteinExistence type="predicted"/>
<dbReference type="SUPFAM" id="SSF56112">
    <property type="entry name" value="Protein kinase-like (PK-like)"/>
    <property type="match status" value="1"/>
</dbReference>
<dbReference type="Gene3D" id="1.10.510.10">
    <property type="entry name" value="Transferase(Phosphotransferase) domain 1"/>
    <property type="match status" value="1"/>
</dbReference>
<accession>A0ABX1VV26</accession>
<evidence type="ECO:0000313" key="5">
    <source>
        <dbReference type="EMBL" id="NNJ30677.1"/>
    </source>
</evidence>
<keyword evidence="6" id="KW-1185">Reference proteome</keyword>
<feature type="domain" description="Protein kinase" evidence="4">
    <location>
        <begin position="12"/>
        <end position="284"/>
    </location>
</feature>
<dbReference type="CDD" id="cd14014">
    <property type="entry name" value="STKc_PknB_like"/>
    <property type="match status" value="1"/>
</dbReference>
<evidence type="ECO:0000259" key="4">
    <source>
        <dbReference type="PROSITE" id="PS50011"/>
    </source>
</evidence>